<dbReference type="InterPro" id="IPR024370">
    <property type="entry name" value="PBP_domain"/>
</dbReference>
<sequence length="315" mass="35349">MKKIIILLVLAVALITACKKDNIHSAQLSIEGLTKENYPKIDGSTSTLPLQQIIACKLLHMRYEWMQALHYDGTYFITAADGQDTDKFLGKNIVHHGTHQAYINLIDNKADLILVARLPSADELAHADTKNIHFTITPIALDAFTFIVNPENPVKILTTKQIQDIYTGKINNWKEVGGNDAPIKPYKRNTNSGSQELMESLVMKGLTMNNFPVEVIGGMMGAFSSVGNDRNALCYTVYYYKEVMVRGNIVKHISVDGVYPDKNTIRRKEYPFTTEVYAVVREDVDKNSPAYKLYQALLTKNGQEVIAESGYIQIK</sequence>
<proteinExistence type="predicted"/>
<reference evidence="3" key="1">
    <citation type="submission" date="2022-10" db="EMBL/GenBank/DDBJ databases">
        <authorList>
            <person name="Kim H.S."/>
            <person name="Kim J.-S."/>
            <person name="Suh M.K."/>
            <person name="Eom M.K."/>
            <person name="Lee J.-S."/>
        </authorList>
    </citation>
    <scope>NUCLEOTIDE SEQUENCE</scope>
    <source>
        <strain evidence="3">LIP-5</strain>
    </source>
</reference>
<evidence type="ECO:0000313" key="4">
    <source>
        <dbReference type="Proteomes" id="UP001209317"/>
    </source>
</evidence>
<protein>
    <submittedName>
        <fullName evidence="3">Substrate-binding domain-containing protein</fullName>
    </submittedName>
</protein>
<dbReference type="Pfam" id="PF12849">
    <property type="entry name" value="PBP_like_2"/>
    <property type="match status" value="1"/>
</dbReference>
<keyword evidence="4" id="KW-1185">Reference proteome</keyword>
<dbReference type="AlphaFoldDB" id="A0AAE3IM01"/>
<evidence type="ECO:0000256" key="1">
    <source>
        <dbReference type="ARBA" id="ARBA00022729"/>
    </source>
</evidence>
<dbReference type="RefSeq" id="WP_263037809.1">
    <property type="nucleotide sequence ID" value="NZ_JAOTPL010000008.1"/>
</dbReference>
<gene>
    <name evidence="3" type="ORF">OD355_07325</name>
</gene>
<name>A0AAE3IM01_9BACT</name>
<comment type="caution">
    <text evidence="3">The sequence shown here is derived from an EMBL/GenBank/DDBJ whole genome shotgun (WGS) entry which is preliminary data.</text>
</comment>
<dbReference type="InterPro" id="IPR050811">
    <property type="entry name" value="Phosphate_ABC_transporter"/>
</dbReference>
<evidence type="ECO:0000259" key="2">
    <source>
        <dbReference type="Pfam" id="PF12849"/>
    </source>
</evidence>
<dbReference type="PANTHER" id="PTHR30570">
    <property type="entry name" value="PERIPLASMIC PHOSPHATE BINDING COMPONENT OF PHOSPHATE ABC TRANSPORTER"/>
    <property type="match status" value="1"/>
</dbReference>
<dbReference type="EMBL" id="JAOTPL010000008">
    <property type="protein sequence ID" value="MCU7694323.1"/>
    <property type="molecule type" value="Genomic_DNA"/>
</dbReference>
<dbReference type="Proteomes" id="UP001209317">
    <property type="component" value="Unassembled WGS sequence"/>
</dbReference>
<accession>A0AAE3IM01</accession>
<dbReference type="PANTHER" id="PTHR30570:SF1">
    <property type="entry name" value="PHOSPHATE-BINDING PROTEIN PSTS"/>
    <property type="match status" value="1"/>
</dbReference>
<evidence type="ECO:0000313" key="3">
    <source>
        <dbReference type="EMBL" id="MCU7694323.1"/>
    </source>
</evidence>
<dbReference type="Gene3D" id="3.40.190.10">
    <property type="entry name" value="Periplasmic binding protein-like II"/>
    <property type="match status" value="2"/>
</dbReference>
<organism evidence="3 4">
    <name type="scientific">Haoranjiania flava</name>
    <dbReference type="NCBI Taxonomy" id="1856322"/>
    <lineage>
        <taxon>Bacteria</taxon>
        <taxon>Pseudomonadati</taxon>
        <taxon>Bacteroidota</taxon>
        <taxon>Chitinophagia</taxon>
        <taxon>Chitinophagales</taxon>
        <taxon>Chitinophagaceae</taxon>
        <taxon>Haoranjiania</taxon>
    </lineage>
</organism>
<dbReference type="SUPFAM" id="SSF53850">
    <property type="entry name" value="Periplasmic binding protein-like II"/>
    <property type="match status" value="1"/>
</dbReference>
<keyword evidence="1" id="KW-0732">Signal</keyword>
<feature type="domain" description="PBP" evidence="2">
    <location>
        <begin position="95"/>
        <end position="283"/>
    </location>
</feature>
<dbReference type="PROSITE" id="PS51257">
    <property type="entry name" value="PROKAR_LIPOPROTEIN"/>
    <property type="match status" value="1"/>
</dbReference>